<protein>
    <recommendedName>
        <fullName evidence="4">Leucine rich repeat (LRR) protein</fullName>
    </recommendedName>
</protein>
<evidence type="ECO:0008006" key="4">
    <source>
        <dbReference type="Google" id="ProtNLM"/>
    </source>
</evidence>
<sequence length="515" mass="56252">MPTLDGLAGNPALPEALARRLLAHRGGRGELAGRPDLTATLIDAIIATDDERLLFSLARNPHVLPAVRLRLTAHPDPSVRTGLARDVTRKLSPGPPLAIRTLPHGPPPAIRNLSDGPAPAIRKPPGRLPEGLDPASRELFSRLVDDPEPRVREELAKNDRMPAELRARLAHDPAPEVRAVLARWWTRAPEDVRRILLTDPSGEVRAHACALYYARRPYPVPPADLVEALLADPLTRAGAVRHATFREELAGDPDEQVRRQVAEHPGLPPQVRARLADDPHPAVRIGVFARADTPGPMRQAIHSWVTDRSGPIDLDLDLDDDALLHRVEATMAAGELEELSLPWVTADPLPHLSSPYVCFRVSAARSPELPPGAVAQLLADEQSIVRTTMAGTAPHLVDVATAERIDRTFQPEKRTEWRPADLVTFPPEVLRRLASDTDPRMRRLAPRDPDLPPELAARLAADPDITVRREIGRHPNLPVASLITLLADEHVGEDAAANPSLPIAEMTRLLTEAGL</sequence>
<dbReference type="Proteomes" id="UP000603200">
    <property type="component" value="Unassembled WGS sequence"/>
</dbReference>
<dbReference type="InterPro" id="IPR011989">
    <property type="entry name" value="ARM-like"/>
</dbReference>
<dbReference type="Pfam" id="PF01816">
    <property type="entry name" value="LRV"/>
    <property type="match status" value="1"/>
</dbReference>
<evidence type="ECO:0000313" key="2">
    <source>
        <dbReference type="EMBL" id="GIE23333.1"/>
    </source>
</evidence>
<gene>
    <name evidence="2" type="ORF">Ahu01nite_064350</name>
</gene>
<dbReference type="InterPro" id="IPR016024">
    <property type="entry name" value="ARM-type_fold"/>
</dbReference>
<dbReference type="InterPro" id="IPR004830">
    <property type="entry name" value="LRR_variant"/>
</dbReference>
<comment type="caution">
    <text evidence="2">The sequence shown here is derived from an EMBL/GenBank/DDBJ whole genome shotgun (WGS) entry which is preliminary data.</text>
</comment>
<organism evidence="2 3">
    <name type="scientific">Winogradskya humida</name>
    <dbReference type="NCBI Taxonomy" id="113566"/>
    <lineage>
        <taxon>Bacteria</taxon>
        <taxon>Bacillati</taxon>
        <taxon>Actinomycetota</taxon>
        <taxon>Actinomycetes</taxon>
        <taxon>Micromonosporales</taxon>
        <taxon>Micromonosporaceae</taxon>
        <taxon>Winogradskya</taxon>
    </lineage>
</organism>
<dbReference type="SUPFAM" id="SSF48371">
    <property type="entry name" value="ARM repeat"/>
    <property type="match status" value="2"/>
</dbReference>
<evidence type="ECO:0000256" key="1">
    <source>
        <dbReference type="SAM" id="MobiDB-lite"/>
    </source>
</evidence>
<feature type="region of interest" description="Disordered" evidence="1">
    <location>
        <begin position="88"/>
        <end position="108"/>
    </location>
</feature>
<dbReference type="RefSeq" id="WP_203840391.1">
    <property type="nucleotide sequence ID" value="NZ_BAAATV010000009.1"/>
</dbReference>
<name>A0ABQ3ZY38_9ACTN</name>
<keyword evidence="3" id="KW-1185">Reference proteome</keyword>
<reference evidence="2 3" key="1">
    <citation type="submission" date="2021-01" db="EMBL/GenBank/DDBJ databases">
        <title>Whole genome shotgun sequence of Actinoplanes humidus NBRC 14915.</title>
        <authorList>
            <person name="Komaki H."/>
            <person name="Tamura T."/>
        </authorList>
    </citation>
    <scope>NUCLEOTIDE SEQUENCE [LARGE SCALE GENOMIC DNA]</scope>
    <source>
        <strain evidence="2 3">NBRC 14915</strain>
    </source>
</reference>
<dbReference type="EMBL" id="BOMN01000089">
    <property type="protein sequence ID" value="GIE23333.1"/>
    <property type="molecule type" value="Genomic_DNA"/>
</dbReference>
<proteinExistence type="predicted"/>
<evidence type="ECO:0000313" key="3">
    <source>
        <dbReference type="Proteomes" id="UP000603200"/>
    </source>
</evidence>
<accession>A0ABQ3ZY38</accession>
<dbReference type="Gene3D" id="1.25.10.10">
    <property type="entry name" value="Leucine-rich Repeat Variant"/>
    <property type="match status" value="2"/>
</dbReference>